<dbReference type="InterPro" id="IPR007047">
    <property type="entry name" value="Flp_Fap"/>
</dbReference>
<evidence type="ECO:0000313" key="2">
    <source>
        <dbReference type="EMBL" id="MXP09337.1"/>
    </source>
</evidence>
<protein>
    <submittedName>
        <fullName evidence="2">Flp family type IVb pilin</fullName>
    </submittedName>
</protein>
<sequence length="62" mass="6598">MGQDILRQTLRDESGATAVEYGLIVALIFLAIAGAVAGMANENTKTWNKVSDEMTDANRAAN</sequence>
<gene>
    <name evidence="2" type="ORF">GRI68_03995</name>
</gene>
<reference evidence="2 3" key="1">
    <citation type="submission" date="2019-12" db="EMBL/GenBank/DDBJ databases">
        <title>Genomic-based taxomic classification of the family Erythrobacteraceae.</title>
        <authorList>
            <person name="Xu L."/>
        </authorList>
    </citation>
    <scope>NUCLEOTIDE SEQUENCE [LARGE SCALE GENOMIC DNA]</scope>
    <source>
        <strain evidence="2 3">LMG 29519</strain>
    </source>
</reference>
<keyword evidence="1" id="KW-0812">Transmembrane</keyword>
<keyword evidence="1" id="KW-1133">Transmembrane helix</keyword>
<keyword evidence="3" id="KW-1185">Reference proteome</keyword>
<accession>A0A6I4U525</accession>
<dbReference type="AlphaFoldDB" id="A0A6I4U525"/>
<evidence type="ECO:0000256" key="1">
    <source>
        <dbReference type="SAM" id="Phobius"/>
    </source>
</evidence>
<keyword evidence="1" id="KW-0472">Membrane</keyword>
<dbReference type="Proteomes" id="UP000429229">
    <property type="component" value="Unassembled WGS sequence"/>
</dbReference>
<dbReference type="OrthoDB" id="5325135at2"/>
<name>A0A6I4U525_9SPHN</name>
<comment type="caution">
    <text evidence="2">The sequence shown here is derived from an EMBL/GenBank/DDBJ whole genome shotgun (WGS) entry which is preliminary data.</text>
</comment>
<proteinExistence type="predicted"/>
<feature type="transmembrane region" description="Helical" evidence="1">
    <location>
        <begin position="21"/>
        <end position="40"/>
    </location>
</feature>
<organism evidence="2 3">
    <name type="scientific">Alteriqipengyuania halimionae</name>
    <dbReference type="NCBI Taxonomy" id="1926630"/>
    <lineage>
        <taxon>Bacteria</taxon>
        <taxon>Pseudomonadati</taxon>
        <taxon>Pseudomonadota</taxon>
        <taxon>Alphaproteobacteria</taxon>
        <taxon>Sphingomonadales</taxon>
        <taxon>Erythrobacteraceae</taxon>
        <taxon>Alteriqipengyuania</taxon>
    </lineage>
</organism>
<dbReference type="EMBL" id="WTYR01000001">
    <property type="protein sequence ID" value="MXP09337.1"/>
    <property type="molecule type" value="Genomic_DNA"/>
</dbReference>
<dbReference type="Pfam" id="PF04964">
    <property type="entry name" value="Flp_Fap"/>
    <property type="match status" value="1"/>
</dbReference>
<evidence type="ECO:0000313" key="3">
    <source>
        <dbReference type="Proteomes" id="UP000429229"/>
    </source>
</evidence>